<proteinExistence type="predicted"/>
<accession>A0A0D0HAD5</accession>
<organism evidence="3 4">
    <name type="scientific">Prevotella pectinovora</name>
    <dbReference type="NCBI Taxonomy" id="1602169"/>
    <lineage>
        <taxon>Bacteria</taxon>
        <taxon>Pseudomonadati</taxon>
        <taxon>Bacteroidota</taxon>
        <taxon>Bacteroidia</taxon>
        <taxon>Bacteroidales</taxon>
        <taxon>Prevotellaceae</taxon>
        <taxon>Prevotella</taxon>
    </lineage>
</organism>
<dbReference type="RefSeq" id="WP_042520210.1">
    <property type="nucleotide sequence ID" value="NZ_JXQH01000003.1"/>
</dbReference>
<dbReference type="AlphaFoldDB" id="A0A0D0HAD5"/>
<evidence type="ECO:0000313" key="4">
    <source>
        <dbReference type="Proteomes" id="UP000032046"/>
    </source>
</evidence>
<keyword evidence="1" id="KW-1133">Transmembrane helix</keyword>
<dbReference type="STRING" id="1602171.ST44_12585"/>
<dbReference type="PANTHER" id="PTHR33608:SF3">
    <property type="entry name" value="SLR2013 PROTEIN"/>
    <property type="match status" value="1"/>
</dbReference>
<comment type="caution">
    <text evidence="3">The sequence shown here is derived from an EMBL/GenBank/DDBJ whole genome shotgun (WGS) entry which is preliminary data.</text>
</comment>
<keyword evidence="1" id="KW-0812">Transmembrane</keyword>
<dbReference type="PANTHER" id="PTHR33608">
    <property type="entry name" value="BLL2464 PROTEIN"/>
    <property type="match status" value="1"/>
</dbReference>
<feature type="transmembrane region" description="Helical" evidence="1">
    <location>
        <begin position="7"/>
        <end position="24"/>
    </location>
</feature>
<dbReference type="InterPro" id="IPR036465">
    <property type="entry name" value="vWFA_dom_sf"/>
</dbReference>
<feature type="transmembrane region" description="Helical" evidence="1">
    <location>
        <begin position="252"/>
        <end position="269"/>
    </location>
</feature>
<dbReference type="EMBL" id="JXQK01000088">
    <property type="protein sequence ID" value="KIP60157.1"/>
    <property type="molecule type" value="Genomic_DNA"/>
</dbReference>
<reference evidence="3 4" key="1">
    <citation type="submission" date="2015-01" db="EMBL/GenBank/DDBJ databases">
        <title>Comparative genomics of non-oral Prevotella species.</title>
        <authorList>
            <person name="Accetto T."/>
            <person name="Nograsek B."/>
            <person name="Avgustin G."/>
        </authorList>
    </citation>
    <scope>NUCLEOTIDE SEQUENCE [LARGE SCALE GENOMIC DNA]</scope>
    <source>
        <strain evidence="3 4">P5-119</strain>
    </source>
</reference>
<name>A0A0D0HAD5_9BACT</name>
<gene>
    <name evidence="3" type="ORF">ST44_12585</name>
</gene>
<dbReference type="InterPro" id="IPR002881">
    <property type="entry name" value="DUF58"/>
</dbReference>
<protein>
    <submittedName>
        <fullName evidence="3">Contig88, whole genome shotgun sequence</fullName>
    </submittedName>
</protein>
<keyword evidence="4" id="KW-1185">Reference proteome</keyword>
<dbReference type="Proteomes" id="UP000032046">
    <property type="component" value="Unassembled WGS sequence"/>
</dbReference>
<evidence type="ECO:0000313" key="3">
    <source>
        <dbReference type="EMBL" id="KIP60157.1"/>
    </source>
</evidence>
<feature type="domain" description="DUF58" evidence="2">
    <location>
        <begin position="196"/>
        <end position="349"/>
    </location>
</feature>
<keyword evidence="1" id="KW-0472">Membrane</keyword>
<dbReference type="SUPFAM" id="SSF53300">
    <property type="entry name" value="vWA-like"/>
    <property type="match status" value="1"/>
</dbReference>
<feature type="transmembrane region" description="Helical" evidence="1">
    <location>
        <begin position="30"/>
        <end position="50"/>
    </location>
</feature>
<dbReference type="Pfam" id="PF01882">
    <property type="entry name" value="DUF58"/>
    <property type="match status" value="1"/>
</dbReference>
<evidence type="ECO:0000256" key="1">
    <source>
        <dbReference type="SAM" id="Phobius"/>
    </source>
</evidence>
<evidence type="ECO:0000259" key="2">
    <source>
        <dbReference type="Pfam" id="PF01882"/>
    </source>
</evidence>
<sequence>MFLKTRLYIALTMAIFIIAGGLYLPVLREVGWTVVAVIATLFVVEFFALYHKKGISAERRCADRFSNGDDNIIGIHIENRFPFAVRLSVTDEIPFIFQRRDIDFRASVGKGRTKDIEYRLRPTKRGEYGFGRIRVFASTRIGLIERRFSCGSDTTVRVYPSYLALRQFEFLAISNRLTELGIKKIRRPGNKTEFEQIREYVSGDDYRCINWKASARRHSLMMNTYEEEKSQQVISIIDKGRMMQHSFRGMTLLDYAINASLVLSYIAIYKEDKAGIASFCEDFDSYVPPAKLPGQMQTILESLYKQRSTFGESDFSSLCDSIRRHVSKRSLLVLYTNFNGKASMERQLPYMKQLAKDNTLLVVFFIDNDLKEYVETPYSSTEDYYRHVIAEKTMAEQRLIVSLLRQNGILSILTPPENLSVDVINKYLEIRRKS</sequence>